<evidence type="ECO:0000313" key="2">
    <source>
        <dbReference type="EMBL" id="QLH06056.1"/>
    </source>
</evidence>
<dbReference type="Pfam" id="PF01969">
    <property type="entry name" value="Ni_insertion"/>
    <property type="match status" value="1"/>
</dbReference>
<protein>
    <submittedName>
        <fullName evidence="2">Nickel pincer cofactor biosynthesis protein LarC</fullName>
    </submittedName>
</protein>
<accession>A0A7D5R0U0</accession>
<dbReference type="EMBL" id="CP026995">
    <property type="protein sequence ID" value="QLH06056.1"/>
    <property type="molecule type" value="Genomic_DNA"/>
</dbReference>
<organism evidence="2 3">
    <name type="scientific">Nitrosopumilus ureiphilus</name>
    <dbReference type="NCBI Taxonomy" id="1470067"/>
    <lineage>
        <taxon>Archaea</taxon>
        <taxon>Nitrososphaerota</taxon>
        <taxon>Nitrososphaeria</taxon>
        <taxon>Nitrosopumilales</taxon>
        <taxon>Nitrosopumilaceae</taxon>
        <taxon>Nitrosopumilus</taxon>
    </lineage>
</organism>
<dbReference type="InterPro" id="IPR002822">
    <property type="entry name" value="Ni_insertion"/>
</dbReference>
<sequence>MVVVIDPQIAGISGDMLLSSLVDLGADKKRVIDGIKASEKFLSNSTINKIDFQKIQKHGIECLQLVLEINEEPHERKGSEIKKAITDSTKAIGLLEKSQIFAESCIDTLISSESKIHGIPEDSVHFHEASSIDTLVDIVGVTIALEDLGLFDEKIVCLPVSVGGGIVTFSHGTMSNPASAILEIFKNSNLIIKGDNAKEELTTPTGACILVNLANNAVEYYPSMKIDSIGYGAGQKNFETFSNSLKIIRGSQNNFDIDSVKILETNVDDVSGEILGNLIEKIMDKGARDVSIYHGITKKGRPTNLVSVICDDENVDDIVDTLVLETGTLGIRISDSNRFTVPRTIHDVSLTLHGQSFKVNYKKSTFKGKTDFKIEFDDLKKISNTIDKSIKETESLLRKEIEKLENPHDKS</sequence>
<dbReference type="Gene3D" id="3.30.70.1380">
    <property type="entry name" value="Transcriptional regulatory protein pf0864 domain like"/>
    <property type="match status" value="1"/>
</dbReference>
<dbReference type="PANTHER" id="PTHR36566">
    <property type="entry name" value="NICKEL INSERTION PROTEIN-RELATED"/>
    <property type="match status" value="1"/>
</dbReference>
<gene>
    <name evidence="2" type="ORF">C5F50_02410</name>
</gene>
<dbReference type="OrthoDB" id="10691at2157"/>
<dbReference type="PANTHER" id="PTHR36566:SF1">
    <property type="entry name" value="PYRIDINIUM-3,5-BISTHIOCARBOXYLIC ACID MONONUCLEOTIDE NICKEL INSERTION PROTEIN"/>
    <property type="match status" value="1"/>
</dbReference>
<keyword evidence="1" id="KW-0533">Nickel</keyword>
<dbReference type="GeneID" id="56066877"/>
<dbReference type="AlphaFoldDB" id="A0A7D5R0U0"/>
<evidence type="ECO:0000313" key="3">
    <source>
        <dbReference type="Proteomes" id="UP000509478"/>
    </source>
</evidence>
<dbReference type="Proteomes" id="UP000509478">
    <property type="component" value="Chromosome"/>
</dbReference>
<keyword evidence="3" id="KW-1185">Reference proteome</keyword>
<dbReference type="NCBIfam" id="TIGR00299">
    <property type="entry name" value="nickel pincer cofactor biosynthesis protein LarC"/>
    <property type="match status" value="1"/>
</dbReference>
<proteinExistence type="predicted"/>
<reference evidence="2 3" key="1">
    <citation type="submission" date="2018-02" db="EMBL/GenBank/DDBJ databases">
        <title>Complete genome of Nitrosopumilus ureaphilus PS0.</title>
        <authorList>
            <person name="Qin W."/>
            <person name="Zheng Y."/>
            <person name="Stahl D.A."/>
        </authorList>
    </citation>
    <scope>NUCLEOTIDE SEQUENCE [LARGE SCALE GENOMIC DNA]</scope>
    <source>
        <strain evidence="2 3">PS0</strain>
    </source>
</reference>
<name>A0A7D5R0U0_9ARCH</name>
<dbReference type="KEGG" id="nue:C5F50_02410"/>
<evidence type="ECO:0000256" key="1">
    <source>
        <dbReference type="ARBA" id="ARBA00022596"/>
    </source>
</evidence>
<dbReference type="RefSeq" id="WP_179372119.1">
    <property type="nucleotide sequence ID" value="NZ_CP026995.1"/>
</dbReference>